<dbReference type="InterPro" id="IPR011051">
    <property type="entry name" value="RmlC_Cupin_sf"/>
</dbReference>
<dbReference type="CDD" id="cd02231">
    <property type="entry name" value="cupin_BLL6423-like"/>
    <property type="match status" value="1"/>
</dbReference>
<dbReference type="SUPFAM" id="SSF51182">
    <property type="entry name" value="RmlC-like cupins"/>
    <property type="match status" value="1"/>
</dbReference>
<dbReference type="Proteomes" id="UP000258309">
    <property type="component" value="Unassembled WGS sequence"/>
</dbReference>
<protein>
    <recommendedName>
        <fullName evidence="3">Cupin 2 conserved barrel domain-containing protein</fullName>
    </recommendedName>
</protein>
<feature type="non-terminal residue" evidence="1">
    <location>
        <position position="1"/>
    </location>
</feature>
<dbReference type="OrthoDB" id="5840532at2759"/>
<evidence type="ECO:0000313" key="2">
    <source>
        <dbReference type="Proteomes" id="UP000258309"/>
    </source>
</evidence>
<dbReference type="AlphaFoldDB" id="A0A3E2HPD4"/>
<dbReference type="InterPro" id="IPR047142">
    <property type="entry name" value="OryJ/VirC-like"/>
</dbReference>
<dbReference type="Gene3D" id="2.60.120.10">
    <property type="entry name" value="Jelly Rolls"/>
    <property type="match status" value="1"/>
</dbReference>
<dbReference type="EMBL" id="NCSJ02000011">
    <property type="protein sequence ID" value="RFU35183.1"/>
    <property type="molecule type" value="Genomic_DNA"/>
</dbReference>
<dbReference type="PANTHER" id="PTHR36156">
    <property type="entry name" value="SLR2101 PROTEIN"/>
    <property type="match status" value="1"/>
</dbReference>
<dbReference type="InterPro" id="IPR014710">
    <property type="entry name" value="RmlC-like_jellyroll"/>
</dbReference>
<organism evidence="1 2">
    <name type="scientific">Scytalidium lignicola</name>
    <name type="common">Hyphomycete</name>
    <dbReference type="NCBI Taxonomy" id="5539"/>
    <lineage>
        <taxon>Eukaryota</taxon>
        <taxon>Fungi</taxon>
        <taxon>Dikarya</taxon>
        <taxon>Ascomycota</taxon>
        <taxon>Pezizomycotina</taxon>
        <taxon>Leotiomycetes</taxon>
        <taxon>Leotiomycetes incertae sedis</taxon>
        <taxon>Scytalidium</taxon>
    </lineage>
</organism>
<dbReference type="STRING" id="5539.A0A3E2HPD4"/>
<accession>A0A3E2HPD4</accession>
<keyword evidence="2" id="KW-1185">Reference proteome</keyword>
<reference evidence="1 2" key="1">
    <citation type="submission" date="2018-05" db="EMBL/GenBank/DDBJ databases">
        <title>Draft genome sequence of Scytalidium lignicola DSM 105466, a ubiquitous saprotrophic fungus.</title>
        <authorList>
            <person name="Buettner E."/>
            <person name="Gebauer A.M."/>
            <person name="Hofrichter M."/>
            <person name="Liers C."/>
            <person name="Kellner H."/>
        </authorList>
    </citation>
    <scope>NUCLEOTIDE SEQUENCE [LARGE SCALE GENOMIC DNA]</scope>
    <source>
        <strain evidence="1 2">DSM 105466</strain>
    </source>
</reference>
<name>A0A3E2HPD4_SCYLI</name>
<evidence type="ECO:0008006" key="3">
    <source>
        <dbReference type="Google" id="ProtNLM"/>
    </source>
</evidence>
<proteinExistence type="predicted"/>
<sequence length="187" mass="20793">MNADNIERPSKGSLRDIKRHITTHDESGKAVVHSSTEGTWTSFDNDNMAFNLLYTTSKFPTSLNEEQDIIAHEKLIASRIPRLVNPNGTVLRMVDTAPGVECIMHRTQSLDYGIVISGSIEMKLDGGSCTLMLPGDVAIQRATMHSWRNPSQTEWARMVFCLQECEEVKVGDKVLKEDLSGGSNEKN</sequence>
<gene>
    <name evidence="1" type="ORF">B7463_g1154</name>
</gene>
<dbReference type="PANTHER" id="PTHR36156:SF2">
    <property type="entry name" value="CUPIN TYPE-2 DOMAIN-CONTAINING PROTEIN"/>
    <property type="match status" value="1"/>
</dbReference>
<dbReference type="OMA" id="DIKTHEQ"/>
<evidence type="ECO:0000313" key="1">
    <source>
        <dbReference type="EMBL" id="RFU35183.1"/>
    </source>
</evidence>
<feature type="non-terminal residue" evidence="1">
    <location>
        <position position="187"/>
    </location>
</feature>
<comment type="caution">
    <text evidence="1">The sequence shown here is derived from an EMBL/GenBank/DDBJ whole genome shotgun (WGS) entry which is preliminary data.</text>
</comment>